<dbReference type="GO" id="GO:0005634">
    <property type="term" value="C:nucleus"/>
    <property type="evidence" value="ECO:0007669"/>
    <property type="project" value="TreeGrafter"/>
</dbReference>
<dbReference type="PANTHER" id="PTHR24356">
    <property type="entry name" value="SERINE/THREONINE-PROTEIN KINASE"/>
    <property type="match status" value="1"/>
</dbReference>
<feature type="compositionally biased region" description="Low complexity" evidence="12">
    <location>
        <begin position="725"/>
        <end position="735"/>
    </location>
</feature>
<evidence type="ECO:0000256" key="6">
    <source>
        <dbReference type="ARBA" id="ARBA00022777"/>
    </source>
</evidence>
<dbReference type="EMBL" id="UFAJ01000284">
    <property type="protein sequence ID" value="SSD60156.1"/>
    <property type="molecule type" value="Genomic_DNA"/>
</dbReference>
<feature type="compositionally biased region" description="Basic and acidic residues" evidence="12">
    <location>
        <begin position="527"/>
        <end position="547"/>
    </location>
</feature>
<evidence type="ECO:0000256" key="11">
    <source>
        <dbReference type="SAM" id="Coils"/>
    </source>
</evidence>
<evidence type="ECO:0000256" key="2">
    <source>
        <dbReference type="ARBA" id="ARBA00022527"/>
    </source>
</evidence>
<keyword evidence="11" id="KW-0175">Coiled coil</keyword>
<evidence type="ECO:0000256" key="7">
    <source>
        <dbReference type="ARBA" id="ARBA00022840"/>
    </source>
</evidence>
<dbReference type="InterPro" id="IPR000014">
    <property type="entry name" value="PAS"/>
</dbReference>
<feature type="coiled-coil region" evidence="11">
    <location>
        <begin position="236"/>
        <end position="263"/>
    </location>
</feature>
<evidence type="ECO:0000256" key="10">
    <source>
        <dbReference type="PROSITE-ProRule" id="PRU00169"/>
    </source>
</evidence>
<feature type="compositionally biased region" description="Low complexity" evidence="12">
    <location>
        <begin position="570"/>
        <end position="598"/>
    </location>
</feature>
<feature type="region of interest" description="Disordered" evidence="12">
    <location>
        <begin position="1382"/>
        <end position="1443"/>
    </location>
</feature>
<dbReference type="GO" id="GO:0006950">
    <property type="term" value="P:response to stress"/>
    <property type="evidence" value="ECO:0007669"/>
    <property type="project" value="UniProtKB-ARBA"/>
</dbReference>
<dbReference type="SUPFAM" id="SSF56112">
    <property type="entry name" value="Protein kinase-like (PK-like)"/>
    <property type="match status" value="1"/>
</dbReference>
<comment type="catalytic activity">
    <reaction evidence="8">
        <text>L-threonyl-[protein] + ATP = O-phospho-L-threonyl-[protein] + ADP + H(+)</text>
        <dbReference type="Rhea" id="RHEA:46608"/>
        <dbReference type="Rhea" id="RHEA-COMP:11060"/>
        <dbReference type="Rhea" id="RHEA-COMP:11605"/>
        <dbReference type="ChEBI" id="CHEBI:15378"/>
        <dbReference type="ChEBI" id="CHEBI:30013"/>
        <dbReference type="ChEBI" id="CHEBI:30616"/>
        <dbReference type="ChEBI" id="CHEBI:61977"/>
        <dbReference type="ChEBI" id="CHEBI:456216"/>
        <dbReference type="EC" id="2.7.11.1"/>
    </reaction>
</comment>
<evidence type="ECO:0000256" key="9">
    <source>
        <dbReference type="ARBA" id="ARBA00048679"/>
    </source>
</evidence>
<protein>
    <recommendedName>
        <fullName evidence="1">non-specific serine/threonine protein kinase</fullName>
        <ecNumber evidence="1">2.7.11.1</ecNumber>
    </recommendedName>
</protein>
<sequence>MDMITKGAGSPSNSSSSTSSAKYLDYLQKASDSSPSILLELDMAGTINYISDVWDNVVGTTSKTLIGTPISNILVGTQHDKEVFQRAISIMLKDDASYKVKFVVNTPKDNDDDINLSDAIDTDDDISHLLELEAQGILIHDIKTHKPLHSMWIIKPFYEIDELDNLPIELVTKLGFGAIIFQQYLDLIESLMVMDELTMPPPKQEFCHICETVVVAWWLEAHSQLCLCEHNLETNIQLLHDEITEQKGKLKELKDLLVDSNNNNNTPNTLIVTLGQESFEIDTSMCDNNTYVVIDTILNLCQDAIDINMSELKSDDNNGTTNNILLNNRNNIEYKFSPKTKKNLEQVNNWNSRLETLRGSLKSDGLKQFCNAIVQTTRRKVVEILRLDNAQKCSLKLKNEVDIFVLELIKQRIESNKLNYNAINNTSILETCNNNNNNNTIAVAATNTTNANNNNSNNNNIYNSTSSSPLSSSLYTVDNTSLVPIIQSPIPKKLQKQIFSDAYVKNNEQGILPVKSQSYRQQNTNNNKKENDKNAQDSYFEKEETNKPIKTSSVMDQHTTNSPTASETSNNNDKCNLINNLNNNNNTTNNRNNTIRNNHFTEKSNSVTSFRELSPKTESDGTPIIQKTFPLGSQSSRTNLEKLLTDYTASSTSLSSKNSTNAFGVMRSSSVHKLNNGTLSTTPRRGSPLLVSANTPLSIIQKNPTAKSVMEKSPMVSPFQHPLDPSINASGNASSNNYPNSSLSPLLLATNPPNTVRSSSSPRIVDYDIIKPISKGAFGSVYLAKRKLTGDYFAIKVLKKSDMISKNQVTNVKEERAIMMSQSNKPYVAKLYATFQNKDNLFLVMEYLSGGDIASLLKVMGTLPDEWTKQYISEVVVGVEDMHKDGIIHHDLKPDNLLIDSKGHVKLTDFGLSRRGLVNRQRKALANVGTSFPSSLSTPISSNLAATSILVANSRSRSIDNTSRRSSVSSVLDDTNNNCNIHGNTNNNTLMSPTSAGPPNVEGLPSSNITPSGILEAPMLKRTDSHVSFSINHNDIISRANSPPPFSLTLGSGKLRKSSANSDNSDITGHSTLNDLVIYDLHDSNRQNKKFLGTPDYLAPETISGTGESAASDWWSVGCILFELLLGYPPFHASSPQQVFKNILTGKIDWPTFPDQETEREFLSPDAKDLITKLLVLVPQQRLGSNGVEEIKAHPYFKDVDWTQVYDEEASFVPVQDNPENTDYFDLRGATMDLDFESLDDDISHLETQQHQSENLRPDSSLPGVNNNPSSVSSMLESFDHDSSSSSSNMAMLNLLSPSAITSYSPRERRGSKLSENQTEFGSFNFRNIIALDKANKDVIHRLKTEHLSEQQPFIFQRGQSLSVGSDSSTKLLKSSFSSLRSSFSKSHSPIRRDSNDSNKGSSNLSHTINSKKPLINISDQYTEEDNSSSAGSTPKFKSPMSPSVANLNLGVKPKELSILVTDSSTSTVQSASINSEVNSSEDARFNALSKLNTVRKSRRRSYRRTSSTDENNVGAPVLKFDLDILLCEPIPIHNYGMVKNLKSLGCRVVSVSSGDELVRRATSDVKFDIIFTTLKLPKLDAIDIVKLLRNTNGANCNTSIVATTVFSNEAAKLGIFDDVIEKPIMLNTLSKILSKYALKKMQDDEDTIISDAESDAFYDASSND</sequence>
<dbReference type="CDD" id="cd17546">
    <property type="entry name" value="REC_hyHK_CKI1_RcsC-like"/>
    <property type="match status" value="1"/>
</dbReference>
<dbReference type="GO" id="GO:0005737">
    <property type="term" value="C:cytoplasm"/>
    <property type="evidence" value="ECO:0007669"/>
    <property type="project" value="TreeGrafter"/>
</dbReference>
<keyword evidence="7" id="KW-0067">ATP-binding</keyword>
<feature type="compositionally biased region" description="Polar residues" evidence="12">
    <location>
        <begin position="1398"/>
        <end position="1411"/>
    </location>
</feature>
<dbReference type="SUPFAM" id="SSF52172">
    <property type="entry name" value="CheY-like"/>
    <property type="match status" value="1"/>
</dbReference>
<keyword evidence="5" id="KW-0547">Nucleotide-binding</keyword>
<reference evidence="16" key="1">
    <citation type="submission" date="2018-06" db="EMBL/GenBank/DDBJ databases">
        <authorList>
            <person name="Guldener U."/>
        </authorList>
    </citation>
    <scope>NUCLEOTIDE SEQUENCE [LARGE SCALE GENOMIC DNA]</scope>
    <source>
        <strain evidence="16">UTAD17</strain>
    </source>
</reference>
<evidence type="ECO:0000259" key="13">
    <source>
        <dbReference type="PROSITE" id="PS50011"/>
    </source>
</evidence>
<keyword evidence="16" id="KW-1185">Reference proteome</keyword>
<dbReference type="GO" id="GO:0000160">
    <property type="term" value="P:phosphorelay signal transduction system"/>
    <property type="evidence" value="ECO:0007669"/>
    <property type="project" value="InterPro"/>
</dbReference>
<dbReference type="InterPro" id="IPR000719">
    <property type="entry name" value="Prot_kinase_dom"/>
</dbReference>
<organism evidence="15 16">
    <name type="scientific">Saccharomycodes ludwigii</name>
    <dbReference type="NCBI Taxonomy" id="36035"/>
    <lineage>
        <taxon>Eukaryota</taxon>
        <taxon>Fungi</taxon>
        <taxon>Dikarya</taxon>
        <taxon>Ascomycota</taxon>
        <taxon>Saccharomycotina</taxon>
        <taxon>Saccharomycetes</taxon>
        <taxon>Saccharomycodales</taxon>
        <taxon>Saccharomycodaceae</taxon>
        <taxon>Saccharomycodes</taxon>
    </lineage>
</organism>
<dbReference type="PROSITE" id="PS50011">
    <property type="entry name" value="PROTEIN_KINASE_DOM"/>
    <property type="match status" value="1"/>
</dbReference>
<dbReference type="VEuPathDB" id="FungiDB:SCODWIG_01917"/>
<name>A0A376B627_9ASCO</name>
<comment type="catalytic activity">
    <reaction evidence="9">
        <text>L-seryl-[protein] + ATP = O-phospho-L-seryl-[protein] + ADP + H(+)</text>
        <dbReference type="Rhea" id="RHEA:17989"/>
        <dbReference type="Rhea" id="RHEA-COMP:9863"/>
        <dbReference type="Rhea" id="RHEA-COMP:11604"/>
        <dbReference type="ChEBI" id="CHEBI:15378"/>
        <dbReference type="ChEBI" id="CHEBI:29999"/>
        <dbReference type="ChEBI" id="CHEBI:30616"/>
        <dbReference type="ChEBI" id="CHEBI:83421"/>
        <dbReference type="ChEBI" id="CHEBI:456216"/>
        <dbReference type="EC" id="2.7.11.1"/>
    </reaction>
</comment>
<dbReference type="PANTHER" id="PTHR24356:SF1">
    <property type="entry name" value="SERINE_THREONINE-PROTEIN KINASE GREATWALL"/>
    <property type="match status" value="1"/>
</dbReference>
<dbReference type="Gene3D" id="3.30.200.20">
    <property type="entry name" value="Phosphorylase Kinase, domain 1"/>
    <property type="match status" value="1"/>
</dbReference>
<dbReference type="FunFam" id="1.10.510.10:FF:000340">
    <property type="entry name" value="Serine threonine protein kinase"/>
    <property type="match status" value="1"/>
</dbReference>
<dbReference type="PROSITE" id="PS50110">
    <property type="entry name" value="RESPONSE_REGULATORY"/>
    <property type="match status" value="1"/>
</dbReference>
<dbReference type="Gene3D" id="3.40.50.2300">
    <property type="match status" value="1"/>
</dbReference>
<gene>
    <name evidence="15" type="ORF">SCODWIG_01917</name>
</gene>
<dbReference type="Proteomes" id="UP000262825">
    <property type="component" value="Unassembled WGS sequence"/>
</dbReference>
<evidence type="ECO:0000313" key="15">
    <source>
        <dbReference type="EMBL" id="SSD60156.1"/>
    </source>
</evidence>
<dbReference type="InterPro" id="IPR050236">
    <property type="entry name" value="Ser_Thr_kinase_AGC"/>
</dbReference>
<dbReference type="Pfam" id="PF00069">
    <property type="entry name" value="Pkinase"/>
    <property type="match status" value="2"/>
</dbReference>
<keyword evidence="3" id="KW-0597">Phosphoprotein</keyword>
<dbReference type="SMART" id="SM00091">
    <property type="entry name" value="PAS"/>
    <property type="match status" value="1"/>
</dbReference>
<accession>A0A376B627</accession>
<evidence type="ECO:0000259" key="14">
    <source>
        <dbReference type="PROSITE" id="PS50110"/>
    </source>
</evidence>
<dbReference type="CDD" id="cd05611">
    <property type="entry name" value="STKc_Rim15_like"/>
    <property type="match status" value="1"/>
</dbReference>
<dbReference type="GO" id="GO:0005524">
    <property type="term" value="F:ATP binding"/>
    <property type="evidence" value="ECO:0007669"/>
    <property type="project" value="UniProtKB-KW"/>
</dbReference>
<evidence type="ECO:0000256" key="5">
    <source>
        <dbReference type="ARBA" id="ARBA00022741"/>
    </source>
</evidence>
<dbReference type="EC" id="2.7.11.1" evidence="1"/>
<keyword evidence="6" id="KW-0418">Kinase</keyword>
<dbReference type="GO" id="GO:0004674">
    <property type="term" value="F:protein serine/threonine kinase activity"/>
    <property type="evidence" value="ECO:0007669"/>
    <property type="project" value="UniProtKB-KW"/>
</dbReference>
<feature type="compositionally biased region" description="Polar residues" evidence="12">
    <location>
        <begin position="548"/>
        <end position="569"/>
    </location>
</feature>
<proteinExistence type="predicted"/>
<dbReference type="InterPro" id="IPR001789">
    <property type="entry name" value="Sig_transdc_resp-reg_receiver"/>
</dbReference>
<feature type="region of interest" description="Disordered" evidence="12">
    <location>
        <begin position="715"/>
        <end position="735"/>
    </location>
</feature>
<feature type="region of interest" description="Disordered" evidence="12">
    <location>
        <begin position="1247"/>
        <end position="1285"/>
    </location>
</feature>
<evidence type="ECO:0000256" key="8">
    <source>
        <dbReference type="ARBA" id="ARBA00047899"/>
    </source>
</evidence>
<feature type="region of interest" description="Disordered" evidence="12">
    <location>
        <begin position="513"/>
        <end position="598"/>
    </location>
</feature>
<evidence type="ECO:0000256" key="12">
    <source>
        <dbReference type="SAM" id="MobiDB-lite"/>
    </source>
</evidence>
<dbReference type="InterPro" id="IPR011006">
    <property type="entry name" value="CheY-like_superfamily"/>
</dbReference>
<dbReference type="SMART" id="SM00220">
    <property type="entry name" value="S_TKc"/>
    <property type="match status" value="1"/>
</dbReference>
<feature type="domain" description="Protein kinase" evidence="13">
    <location>
        <begin position="767"/>
        <end position="1197"/>
    </location>
</feature>
<evidence type="ECO:0000313" key="16">
    <source>
        <dbReference type="Proteomes" id="UP000262825"/>
    </source>
</evidence>
<dbReference type="PROSITE" id="PS00108">
    <property type="entry name" value="PROTEIN_KINASE_ST"/>
    <property type="match status" value="1"/>
</dbReference>
<evidence type="ECO:0000256" key="1">
    <source>
        <dbReference type="ARBA" id="ARBA00012513"/>
    </source>
</evidence>
<dbReference type="InterPro" id="IPR011009">
    <property type="entry name" value="Kinase-like_dom_sf"/>
</dbReference>
<dbReference type="FunFam" id="3.30.200.20:FF:001008">
    <property type="entry name" value="Serine/threonine-protein kinase cek1"/>
    <property type="match status" value="1"/>
</dbReference>
<dbReference type="SMART" id="SM00448">
    <property type="entry name" value="REC"/>
    <property type="match status" value="1"/>
</dbReference>
<dbReference type="OrthoDB" id="162894at2759"/>
<comment type="caution">
    <text evidence="10">Lacks conserved residue(s) required for the propagation of feature annotation.</text>
</comment>
<keyword evidence="4" id="KW-0808">Transferase</keyword>
<dbReference type="InterPro" id="IPR008271">
    <property type="entry name" value="Ser/Thr_kinase_AS"/>
</dbReference>
<evidence type="ECO:0000256" key="4">
    <source>
        <dbReference type="ARBA" id="ARBA00022679"/>
    </source>
</evidence>
<dbReference type="GO" id="GO:1901992">
    <property type="term" value="P:positive regulation of mitotic cell cycle phase transition"/>
    <property type="evidence" value="ECO:0007669"/>
    <property type="project" value="UniProtKB-ARBA"/>
</dbReference>
<keyword evidence="2" id="KW-0723">Serine/threonine-protein kinase</keyword>
<evidence type="ECO:0000256" key="3">
    <source>
        <dbReference type="ARBA" id="ARBA00022553"/>
    </source>
</evidence>
<feature type="compositionally biased region" description="Low complexity" evidence="12">
    <location>
        <begin position="1260"/>
        <end position="1277"/>
    </location>
</feature>
<feature type="domain" description="Response regulatory" evidence="14">
    <location>
        <begin position="1524"/>
        <end position="1638"/>
    </location>
</feature>
<dbReference type="Gene3D" id="1.10.510.10">
    <property type="entry name" value="Transferase(Phosphotransferase) domain 1"/>
    <property type="match status" value="2"/>
</dbReference>